<evidence type="ECO:0000313" key="3">
    <source>
        <dbReference type="Proteomes" id="UP001529340"/>
    </source>
</evidence>
<dbReference type="SUPFAM" id="SSF52833">
    <property type="entry name" value="Thioredoxin-like"/>
    <property type="match status" value="1"/>
</dbReference>
<protein>
    <submittedName>
        <fullName evidence="2">Thioredoxin family protein</fullName>
    </submittedName>
</protein>
<dbReference type="RefSeq" id="WP_289606685.1">
    <property type="nucleotide sequence ID" value="NZ_JAUDCG010000003.1"/>
</dbReference>
<evidence type="ECO:0000259" key="1">
    <source>
        <dbReference type="PROSITE" id="PS51352"/>
    </source>
</evidence>
<keyword evidence="3" id="KW-1185">Reference proteome</keyword>
<dbReference type="CDD" id="cd02947">
    <property type="entry name" value="TRX_family"/>
    <property type="match status" value="1"/>
</dbReference>
<dbReference type="InterPro" id="IPR050620">
    <property type="entry name" value="Thioredoxin_H-type-like"/>
</dbReference>
<accession>A0ABT7U9A3</accession>
<feature type="domain" description="Thioredoxin" evidence="1">
    <location>
        <begin position="1"/>
        <end position="111"/>
    </location>
</feature>
<evidence type="ECO:0000313" key="2">
    <source>
        <dbReference type="EMBL" id="MDM8156215.1"/>
    </source>
</evidence>
<dbReference type="EMBL" id="JAUDCG010000003">
    <property type="protein sequence ID" value="MDM8156215.1"/>
    <property type="molecule type" value="Genomic_DNA"/>
</dbReference>
<comment type="caution">
    <text evidence="2">The sequence shown here is derived from an EMBL/GenBank/DDBJ whole genome shotgun (WGS) entry which is preliminary data.</text>
</comment>
<dbReference type="InterPro" id="IPR036249">
    <property type="entry name" value="Thioredoxin-like_sf"/>
</dbReference>
<organism evidence="2 3">
    <name type="scientific">Amedibacillus dolichus</name>
    <dbReference type="NCBI Taxonomy" id="31971"/>
    <lineage>
        <taxon>Bacteria</taxon>
        <taxon>Bacillati</taxon>
        <taxon>Bacillota</taxon>
        <taxon>Erysipelotrichia</taxon>
        <taxon>Erysipelotrichales</taxon>
        <taxon>Erysipelotrichaceae</taxon>
        <taxon>Amedibacillus</taxon>
    </lineage>
</organism>
<dbReference type="InterPro" id="IPR013766">
    <property type="entry name" value="Thioredoxin_domain"/>
</dbReference>
<sequence length="111" mass="13123">MMKEWMKELSDLRQLEEIKASDAVNVLVFSANWCPDCRFIEPFLPKLIERYSDYHFWYIDRDEWMQVCIDHGVMGIPSFIALKSGQEIARFVSKNRKTEAEIDAFLRSLQG</sequence>
<dbReference type="PANTHER" id="PTHR10438">
    <property type="entry name" value="THIOREDOXIN"/>
    <property type="match status" value="1"/>
</dbReference>
<dbReference type="PROSITE" id="PS51352">
    <property type="entry name" value="THIOREDOXIN_2"/>
    <property type="match status" value="1"/>
</dbReference>
<name>A0ABT7U9A3_9FIRM</name>
<proteinExistence type="predicted"/>
<dbReference type="Pfam" id="PF00085">
    <property type="entry name" value="Thioredoxin"/>
    <property type="match status" value="1"/>
</dbReference>
<gene>
    <name evidence="2" type="ORF">QUV96_01025</name>
</gene>
<reference evidence="2" key="2">
    <citation type="submission" date="2023-06" db="EMBL/GenBank/DDBJ databases">
        <authorList>
            <person name="Zeman M."/>
            <person name="Kubasova T."/>
            <person name="Jahodarova E."/>
            <person name="Nykrynova M."/>
            <person name="Rychlik I."/>
        </authorList>
    </citation>
    <scope>NUCLEOTIDE SEQUENCE</scope>
    <source>
        <strain evidence="2">ET39</strain>
    </source>
</reference>
<dbReference type="PANTHER" id="PTHR10438:SF468">
    <property type="entry name" value="THIOREDOXIN-1-RELATED"/>
    <property type="match status" value="1"/>
</dbReference>
<reference evidence="2" key="1">
    <citation type="submission" date="2023-06" db="EMBL/GenBank/DDBJ databases">
        <title>Identification and characterization of horizontal gene transfer across gut microbiota members of farm animals based on homology search.</title>
        <authorList>
            <person name="Schwarzerova J."/>
            <person name="Nykrynova M."/>
            <person name="Jureckova K."/>
            <person name="Cejkova D."/>
            <person name="Rychlik I."/>
        </authorList>
    </citation>
    <scope>NUCLEOTIDE SEQUENCE</scope>
    <source>
        <strain evidence="2">ET39</strain>
    </source>
</reference>
<dbReference type="Proteomes" id="UP001529340">
    <property type="component" value="Unassembled WGS sequence"/>
</dbReference>
<dbReference type="Gene3D" id="3.40.30.10">
    <property type="entry name" value="Glutaredoxin"/>
    <property type="match status" value="1"/>
</dbReference>